<accession>A0A411WYF4</accession>
<sequence length="853" mass="93134">MAAILYPDYVDDRADVLESRGLNGLKLVLVALPPGADPPHADLELHFFNDLHLAAILADIGGDPVAARQIFRIRGGTRIVAGSATGQVQVIAASAIDAARLAIRVAPVGDYSTYTLELVWDASAIDSFFSAIGFKFRPGCFTNDCAPLPGGRPAAASPAIDYLAKDYDSFRHALMVAMAERVPGWASTSEADHDQVLIGLFAAAADELSDFQDRVMAEAYLGTTRKRVSLARHARLMDYHLHEGNQASTWLALDILAGQAPFTLANQELLAWTGSEPAREDAVFFATRQRRLPPAQRQRFDPLLNRLHLHTWRNAQPALAAGSTSADLVPQGGLGSQADADALRDLVRDGLWREMLVAEVLNPWTGNLAGYRRGRRQLLRLLPGTDAARGAAQSVFDPVTGTWLVRVHWRPEDALRFDFSFTTFCPGPPPTTVEHVSVFYGNLVMAHEGRLLEVHFQEPGSTLPTGSATVLHRHYSRLDRFGNGADWAFASLPDDVPLAYLAPPPGIRAAGELAARSTLYVEVEPPGGVRDRWDEVESLVHSDDSAENGDHYMVETDELRRSVLRFGNGTNGRGLPSGAIVHAELQVGGGHAGNIGADQLLNSRALTGALTGAVVAVTNPFDVTDGSDPEPAEQVRRNAPEAFRARQLRAVTLADYVRRAEEVPGVARAVARYAWTGSWRTVRIAIDPAGFAVAGDAVSDMLWAELSPRIASHLEAVRLIGEDLELRPPRYVPLEILVVVCVADTYWREDIRDVLEQEFSDTWTPDGRRGFFHPDQWTFGQALHRSAIEGRIGSIAGIRHVVRITMKRFSAPQPGLPGREVLDMAFDEVLLLANDPAHLERGSIRFELQGGRQ</sequence>
<proteinExistence type="predicted"/>
<dbReference type="Proteomes" id="UP000628442">
    <property type="component" value="Unassembled WGS sequence"/>
</dbReference>
<dbReference type="RefSeq" id="WP_131145855.1">
    <property type="nucleotide sequence ID" value="NZ_BMWV01000004.1"/>
</dbReference>
<protein>
    <submittedName>
        <fullName evidence="1">Baseplate assembly protein</fullName>
    </submittedName>
</protein>
<evidence type="ECO:0000313" key="3">
    <source>
        <dbReference type="Proteomes" id="UP000292307"/>
    </source>
</evidence>
<evidence type="ECO:0000313" key="4">
    <source>
        <dbReference type="Proteomes" id="UP000628442"/>
    </source>
</evidence>
<keyword evidence="3" id="KW-1185">Reference proteome</keyword>
<reference evidence="1" key="3">
    <citation type="submission" date="2022-12" db="EMBL/GenBank/DDBJ databases">
        <authorList>
            <person name="Sun Q."/>
            <person name="Kim S."/>
        </authorList>
    </citation>
    <scope>NUCLEOTIDE SEQUENCE</scope>
    <source>
        <strain evidence="1">KCTC 12343</strain>
    </source>
</reference>
<gene>
    <name evidence="2" type="ORF">EYF70_13415</name>
    <name evidence="1" type="ORF">GCM10007387_22810</name>
</gene>
<reference evidence="2 3" key="2">
    <citation type="submission" date="2019-02" db="EMBL/GenBank/DDBJ databases">
        <title>Draft Genome Sequences of Six Type Strains of the Genus Massilia.</title>
        <authorList>
            <person name="Miess H."/>
            <person name="Frediansyhah A."/>
            <person name="Gross H."/>
        </authorList>
    </citation>
    <scope>NUCLEOTIDE SEQUENCE [LARGE SCALE GENOMIC DNA]</scope>
    <source>
        <strain evidence="2 3">DSM 17472</strain>
    </source>
</reference>
<evidence type="ECO:0000313" key="2">
    <source>
        <dbReference type="EMBL" id="QBI01737.1"/>
    </source>
</evidence>
<dbReference type="Proteomes" id="UP000292307">
    <property type="component" value="Chromosome"/>
</dbReference>
<evidence type="ECO:0000313" key="1">
    <source>
        <dbReference type="EMBL" id="GGY40083.1"/>
    </source>
</evidence>
<name>A0A411WYF4_9BURK</name>
<organism evidence="1 4">
    <name type="scientific">Pseudoduganella albidiflava</name>
    <dbReference type="NCBI Taxonomy" id="321983"/>
    <lineage>
        <taxon>Bacteria</taxon>
        <taxon>Pseudomonadati</taxon>
        <taxon>Pseudomonadota</taxon>
        <taxon>Betaproteobacteria</taxon>
        <taxon>Burkholderiales</taxon>
        <taxon>Oxalobacteraceae</taxon>
        <taxon>Telluria group</taxon>
        <taxon>Pseudoduganella</taxon>
    </lineage>
</organism>
<dbReference type="OrthoDB" id="9796131at2"/>
<reference evidence="1" key="1">
    <citation type="journal article" date="2014" name="Int. J. Syst. Evol. Microbiol.">
        <title>Complete genome sequence of Corynebacterium casei LMG S-19264T (=DSM 44701T), isolated from a smear-ripened cheese.</title>
        <authorList>
            <consortium name="US DOE Joint Genome Institute (JGI-PGF)"/>
            <person name="Walter F."/>
            <person name="Albersmeier A."/>
            <person name="Kalinowski J."/>
            <person name="Ruckert C."/>
        </authorList>
    </citation>
    <scope>NUCLEOTIDE SEQUENCE</scope>
    <source>
        <strain evidence="1">KCTC 12343</strain>
    </source>
</reference>
<dbReference type="AlphaFoldDB" id="A0A411WYF4"/>
<dbReference type="EMBL" id="BMWV01000004">
    <property type="protein sequence ID" value="GGY40083.1"/>
    <property type="molecule type" value="Genomic_DNA"/>
</dbReference>
<dbReference type="EMBL" id="CP036401">
    <property type="protein sequence ID" value="QBI01737.1"/>
    <property type="molecule type" value="Genomic_DNA"/>
</dbReference>